<accession>A0A6C0T9F0</accession>
<sequence>MVVHVIGFTPVCYRLKFESRANRARVVIGLKLVRFYRAQIGFELYFSGSYRLRTTMDRVNIEIS</sequence>
<dbReference type="EMBL" id="MT025716">
    <property type="protein sequence ID" value="QIA97919.1"/>
    <property type="molecule type" value="Genomic_DNA"/>
</dbReference>
<gene>
    <name evidence="1" type="ORF">AP_R.00g000170-v1.0.a3</name>
</gene>
<evidence type="ECO:0000313" key="1">
    <source>
        <dbReference type="EMBL" id="QIA97919.1"/>
    </source>
</evidence>
<reference evidence="1" key="1">
    <citation type="submission" date="2020-02" db="EMBL/GenBank/DDBJ databases">
        <title>The eccDNA Replicon: A heritable, self-replicating, extra-nuclear vehicle that enables gene amplification and rapid adaptive evolution in Amaranthus palmeri.</title>
        <authorList>
            <person name="Saski C.A."/>
            <person name="Molin W.T."/>
        </authorList>
    </citation>
    <scope>NUCLEOTIDE SEQUENCE</scope>
</reference>
<protein>
    <submittedName>
        <fullName evidence="1">Uncharacterized protein</fullName>
    </submittedName>
</protein>
<name>A0A6C0T9F0_AMAPA</name>
<organism evidence="1">
    <name type="scientific">Amaranthus palmeri</name>
    <name type="common">Palmer's pigweed</name>
    <dbReference type="NCBI Taxonomy" id="107608"/>
    <lineage>
        <taxon>Eukaryota</taxon>
        <taxon>Viridiplantae</taxon>
        <taxon>Streptophyta</taxon>
        <taxon>Embryophyta</taxon>
        <taxon>Tracheophyta</taxon>
        <taxon>Spermatophyta</taxon>
        <taxon>Magnoliopsida</taxon>
        <taxon>eudicotyledons</taxon>
        <taxon>Gunneridae</taxon>
        <taxon>Pentapetalae</taxon>
        <taxon>Caryophyllales</taxon>
        <taxon>Amaranthaceae</taxon>
        <taxon>Amaranthus</taxon>
    </lineage>
</organism>
<dbReference type="AlphaFoldDB" id="A0A6C0T9F0"/>
<proteinExistence type="predicted"/>